<evidence type="ECO:0000256" key="4">
    <source>
        <dbReference type="ARBA" id="ARBA00022860"/>
    </source>
</evidence>
<comment type="caution">
    <text evidence="10">The sequence shown here is derived from an EMBL/GenBank/DDBJ whole genome shotgun (WGS) entry which is preliminary data.</text>
</comment>
<dbReference type="PANTHER" id="PTHR15653">
    <property type="entry name" value="STRIATIN"/>
    <property type="match status" value="1"/>
</dbReference>
<gene>
    <name evidence="10" type="ORF">EJ08DRAFT_427582</name>
</gene>
<dbReference type="PROSITE" id="PS50082">
    <property type="entry name" value="WD_REPEATS_2"/>
    <property type="match status" value="2"/>
</dbReference>
<keyword evidence="5 7" id="KW-0175">Coiled coil</keyword>
<evidence type="ECO:0000256" key="7">
    <source>
        <dbReference type="SAM" id="Coils"/>
    </source>
</evidence>
<keyword evidence="2 6" id="KW-0853">WD repeat</keyword>
<evidence type="ECO:0000256" key="2">
    <source>
        <dbReference type="ARBA" id="ARBA00022574"/>
    </source>
</evidence>
<dbReference type="PRINTS" id="PR00320">
    <property type="entry name" value="GPROTEINBRPT"/>
</dbReference>
<evidence type="ECO:0000259" key="9">
    <source>
        <dbReference type="Pfam" id="PF08232"/>
    </source>
</evidence>
<evidence type="ECO:0000256" key="5">
    <source>
        <dbReference type="ARBA" id="ARBA00023054"/>
    </source>
</evidence>
<dbReference type="InterPro" id="IPR019775">
    <property type="entry name" value="WD40_repeat_CS"/>
</dbReference>
<dbReference type="InterPro" id="IPR013258">
    <property type="entry name" value="Striatin_N"/>
</dbReference>
<dbReference type="PANTHER" id="PTHR15653:SF0">
    <property type="entry name" value="CONNECTOR OF KINASE TO AP-1, ISOFORM E"/>
    <property type="match status" value="1"/>
</dbReference>
<comment type="similarity">
    <text evidence="1">Belongs to the WD repeat striatin family.</text>
</comment>
<feature type="coiled-coil region" evidence="7">
    <location>
        <begin position="63"/>
        <end position="90"/>
    </location>
</feature>
<feature type="repeat" description="WD" evidence="6">
    <location>
        <begin position="757"/>
        <end position="798"/>
    </location>
</feature>
<dbReference type="OrthoDB" id="727118at2759"/>
<dbReference type="EMBL" id="MU007015">
    <property type="protein sequence ID" value="KAF2434709.1"/>
    <property type="molecule type" value="Genomic_DNA"/>
</dbReference>
<dbReference type="PROSITE" id="PS50294">
    <property type="entry name" value="WD_REPEATS_REGION"/>
    <property type="match status" value="1"/>
</dbReference>
<dbReference type="InterPro" id="IPR015943">
    <property type="entry name" value="WD40/YVTN_repeat-like_dom_sf"/>
</dbReference>
<dbReference type="Proteomes" id="UP000800235">
    <property type="component" value="Unassembled WGS sequence"/>
</dbReference>
<dbReference type="Gene3D" id="2.130.10.10">
    <property type="entry name" value="YVTN repeat-like/Quinoprotein amine dehydrogenase"/>
    <property type="match status" value="2"/>
</dbReference>
<dbReference type="AlphaFoldDB" id="A0A9P4NYD4"/>
<dbReference type="PROSITE" id="PS00678">
    <property type="entry name" value="WD_REPEATS_1"/>
    <property type="match status" value="1"/>
</dbReference>
<feature type="repeat" description="WD" evidence="6">
    <location>
        <begin position="562"/>
        <end position="589"/>
    </location>
</feature>
<proteinExistence type="inferred from homology"/>
<evidence type="ECO:0000313" key="11">
    <source>
        <dbReference type="Proteomes" id="UP000800235"/>
    </source>
</evidence>
<feature type="region of interest" description="Disordered" evidence="8">
    <location>
        <begin position="587"/>
        <end position="621"/>
    </location>
</feature>
<organism evidence="10 11">
    <name type="scientific">Tothia fuscella</name>
    <dbReference type="NCBI Taxonomy" id="1048955"/>
    <lineage>
        <taxon>Eukaryota</taxon>
        <taxon>Fungi</taxon>
        <taxon>Dikarya</taxon>
        <taxon>Ascomycota</taxon>
        <taxon>Pezizomycotina</taxon>
        <taxon>Dothideomycetes</taxon>
        <taxon>Pleosporomycetidae</taxon>
        <taxon>Venturiales</taxon>
        <taxon>Cylindrosympodiaceae</taxon>
        <taxon>Tothia</taxon>
    </lineage>
</organism>
<dbReference type="Pfam" id="PF08232">
    <property type="entry name" value="Striatin"/>
    <property type="match status" value="1"/>
</dbReference>
<keyword evidence="3" id="KW-0677">Repeat</keyword>
<dbReference type="InterPro" id="IPR051488">
    <property type="entry name" value="WD_repeat_striatin"/>
</dbReference>
<evidence type="ECO:0000256" key="8">
    <source>
        <dbReference type="SAM" id="MobiDB-lite"/>
    </source>
</evidence>
<sequence>MSWHTPGAMNGADHGGSVATEYTLQGVMRFLQIEWHSHERARNAWDIERAEMVKKIAVLEGSSNKEKRQVEMLEKHVKMLEQALKAERRKSRALQVGEKAAIYEESQPSEAKGKNAVKGLYKPPVKPHNSFLSVDNPTTDLDNDELHVGKSKKYLQKCIEEITYLLLPPAHPPPPQPMQSMANANNYVNQQEAPMTMEEVFMQQRQKGQQQNNSNVAQPMPSHPPPSVPSAPDMMQLSRDTHQAPQAEMMTREPAGQQHYQQNQTLLSSPFISSSQSQQSHSGFPTVTEEPLEKIVHTYDAFGHPISSRDELSILSHHGQSLSESTDGFIFDETPSLPEPPPDGPPPRRPDTDLFPSANNIPVKSPPRTSLGAHRRRSSGSTSMARRRSQENEIQNTGGRPGSKSEPHDFKVKFALRGHLDVVRSVIFTGGGSPAEPEICTAGDDGMIKRWIIPASYANFGQHGMSNDLDIQSYFTHRGHDGVVTSLAACPSATTFSTGGRTSGDGWIFSGGQDATVRVWERGRVDPKATLDGHTDAVWAVCVLPSTSGSVFGSDSNNFGGPDRVLLASGSADGTIKIWAVSAPPQLVSPSGGSRRGVGGSRRHSVTSGSNYPSSPQPSVATTTPFHYTLVHSIDRTNLPSPTCISPLSPMGENFVVSFNDSSIIIFDTRTAEEVIGMTSNETYDGTPATGINSIVATSVGLDASESGRLLTEDESPVHGATGSSERGGVEGVVISGHEDQFIRFFDANSGQCTYSMIAHASAISSLSLSKDGREAVSAGHDASIRFWDLEKRVCMQEFTSHRIMRGEGVCSVVWSTDGRLVVSAGGDGVVKVFAR</sequence>
<name>A0A9P4NYD4_9PEZI</name>
<dbReference type="Pfam" id="PF00400">
    <property type="entry name" value="WD40"/>
    <property type="match status" value="4"/>
</dbReference>
<evidence type="ECO:0000256" key="6">
    <source>
        <dbReference type="PROSITE-ProRule" id="PRU00221"/>
    </source>
</evidence>
<dbReference type="InterPro" id="IPR036322">
    <property type="entry name" value="WD40_repeat_dom_sf"/>
</dbReference>
<dbReference type="SUPFAM" id="SSF50978">
    <property type="entry name" value="WD40 repeat-like"/>
    <property type="match status" value="1"/>
</dbReference>
<dbReference type="InterPro" id="IPR001680">
    <property type="entry name" value="WD40_rpt"/>
</dbReference>
<protein>
    <submittedName>
        <fullName evidence="10">WD40 repeat-like protein</fullName>
    </submittedName>
</protein>
<keyword evidence="11" id="KW-1185">Reference proteome</keyword>
<evidence type="ECO:0000313" key="10">
    <source>
        <dbReference type="EMBL" id="KAF2434709.1"/>
    </source>
</evidence>
<evidence type="ECO:0000256" key="1">
    <source>
        <dbReference type="ARBA" id="ARBA00009616"/>
    </source>
</evidence>
<dbReference type="Gene3D" id="1.20.5.300">
    <property type="match status" value="1"/>
</dbReference>
<feature type="region of interest" description="Disordered" evidence="8">
    <location>
        <begin position="321"/>
        <end position="408"/>
    </location>
</feature>
<keyword evidence="4" id="KW-0112">Calmodulin-binding</keyword>
<dbReference type="GO" id="GO:0005516">
    <property type="term" value="F:calmodulin binding"/>
    <property type="evidence" value="ECO:0007669"/>
    <property type="project" value="UniProtKB-KW"/>
</dbReference>
<accession>A0A9P4NYD4</accession>
<evidence type="ECO:0000256" key="3">
    <source>
        <dbReference type="ARBA" id="ARBA00022737"/>
    </source>
</evidence>
<feature type="compositionally biased region" description="Polar residues" evidence="8">
    <location>
        <begin position="611"/>
        <end position="621"/>
    </location>
</feature>
<dbReference type="InterPro" id="IPR020472">
    <property type="entry name" value="WD40_PAC1"/>
</dbReference>
<feature type="region of interest" description="Disordered" evidence="8">
    <location>
        <begin position="202"/>
        <end position="261"/>
    </location>
</feature>
<feature type="domain" description="Striatin N-terminal" evidence="9">
    <location>
        <begin position="23"/>
        <end position="169"/>
    </location>
</feature>
<reference evidence="10" key="1">
    <citation type="journal article" date="2020" name="Stud. Mycol.">
        <title>101 Dothideomycetes genomes: a test case for predicting lifestyles and emergence of pathogens.</title>
        <authorList>
            <person name="Haridas S."/>
            <person name="Albert R."/>
            <person name="Binder M."/>
            <person name="Bloem J."/>
            <person name="Labutti K."/>
            <person name="Salamov A."/>
            <person name="Andreopoulos B."/>
            <person name="Baker S."/>
            <person name="Barry K."/>
            <person name="Bills G."/>
            <person name="Bluhm B."/>
            <person name="Cannon C."/>
            <person name="Castanera R."/>
            <person name="Culley D."/>
            <person name="Daum C."/>
            <person name="Ezra D."/>
            <person name="Gonzalez J."/>
            <person name="Henrissat B."/>
            <person name="Kuo A."/>
            <person name="Liang C."/>
            <person name="Lipzen A."/>
            <person name="Lutzoni F."/>
            <person name="Magnuson J."/>
            <person name="Mondo S."/>
            <person name="Nolan M."/>
            <person name="Ohm R."/>
            <person name="Pangilinan J."/>
            <person name="Park H.-J."/>
            <person name="Ramirez L."/>
            <person name="Alfaro M."/>
            <person name="Sun H."/>
            <person name="Tritt A."/>
            <person name="Yoshinaga Y."/>
            <person name="Zwiers L.-H."/>
            <person name="Turgeon B."/>
            <person name="Goodwin S."/>
            <person name="Spatafora J."/>
            <person name="Crous P."/>
            <person name="Grigoriev I."/>
        </authorList>
    </citation>
    <scope>NUCLEOTIDE SEQUENCE</scope>
    <source>
        <strain evidence="10">CBS 130266</strain>
    </source>
</reference>
<dbReference type="SMART" id="SM00320">
    <property type="entry name" value="WD40"/>
    <property type="match status" value="7"/>
</dbReference>